<keyword evidence="6 9" id="KW-0808">Transferase</keyword>
<dbReference type="GO" id="GO:0006488">
    <property type="term" value="P:dolichol-linked oligosaccharide biosynthetic process"/>
    <property type="evidence" value="ECO:0007669"/>
    <property type="project" value="InterPro"/>
</dbReference>
<comment type="caution">
    <text evidence="9">The sequence shown here is derived from an EMBL/GenBank/DDBJ whole genome shotgun (WGS) entry which is preliminary data.</text>
</comment>
<evidence type="ECO:0000256" key="3">
    <source>
        <dbReference type="ARBA" id="ARBA00012614"/>
    </source>
</evidence>
<dbReference type="PANTHER" id="PTHR12867">
    <property type="entry name" value="GLYCOSYL TRANSFERASE-RELATED"/>
    <property type="match status" value="1"/>
</dbReference>
<dbReference type="InterPro" id="IPR039042">
    <property type="entry name" value="Alg13-like"/>
</dbReference>
<evidence type="ECO:0000256" key="7">
    <source>
        <dbReference type="ARBA" id="ARBA00022824"/>
    </source>
</evidence>
<dbReference type="InterPro" id="IPR007235">
    <property type="entry name" value="Glyco_trans_28_C"/>
</dbReference>
<comment type="subcellular location">
    <subcellularLocation>
        <location evidence="1">Endoplasmic reticulum</location>
    </subcellularLocation>
</comment>
<keyword evidence="10" id="KW-1185">Reference proteome</keyword>
<evidence type="ECO:0000313" key="10">
    <source>
        <dbReference type="Proteomes" id="UP000037510"/>
    </source>
</evidence>
<dbReference type="Proteomes" id="UP000037510">
    <property type="component" value="Unassembled WGS sequence"/>
</dbReference>
<reference evidence="9 10" key="1">
    <citation type="journal article" date="2015" name="Genome Biol. Evol.">
        <title>The genome of winter moth (Operophtera brumata) provides a genomic perspective on sexual dimorphism and phenology.</title>
        <authorList>
            <person name="Derks M.F."/>
            <person name="Smit S."/>
            <person name="Salis L."/>
            <person name="Schijlen E."/>
            <person name="Bossers A."/>
            <person name="Mateman C."/>
            <person name="Pijl A.S."/>
            <person name="de Ridder D."/>
            <person name="Groenen M.A."/>
            <person name="Visser M.E."/>
            <person name="Megens H.J."/>
        </authorList>
    </citation>
    <scope>NUCLEOTIDE SEQUENCE [LARGE SCALE GENOMIC DNA]</scope>
    <source>
        <strain evidence="9">WM2013NL</strain>
        <tissue evidence="9">Head and thorax</tissue>
    </source>
</reference>
<feature type="domain" description="Glycosyl transferase family 28 C-terminal" evidence="8">
    <location>
        <begin position="164"/>
        <end position="304"/>
    </location>
</feature>
<evidence type="ECO:0000256" key="1">
    <source>
        <dbReference type="ARBA" id="ARBA00004240"/>
    </source>
</evidence>
<dbReference type="PANTHER" id="PTHR12867:SF6">
    <property type="entry name" value="N-ACETYLGLUCOSAMINYLDIPHOSPHODOLICHOL N-ACETYLGLUCOSAMINYLTRANSFERASE"/>
    <property type="match status" value="1"/>
</dbReference>
<evidence type="ECO:0000256" key="6">
    <source>
        <dbReference type="ARBA" id="ARBA00022679"/>
    </source>
</evidence>
<evidence type="ECO:0000259" key="8">
    <source>
        <dbReference type="Pfam" id="PF04101"/>
    </source>
</evidence>
<keyword evidence="7" id="KW-0256">Endoplasmic reticulum</keyword>
<dbReference type="GO" id="GO:0005783">
    <property type="term" value="C:endoplasmic reticulum"/>
    <property type="evidence" value="ECO:0007669"/>
    <property type="project" value="UniProtKB-SubCell"/>
</dbReference>
<accession>A0A0L7LHT1</accession>
<dbReference type="STRING" id="104452.A0A0L7LHT1"/>
<sequence>MSEKYTKVFVTVGTTRFDLLCEYVMKPPVLSALKKIGCKEVMLQIGNSDLEPGSYEKEGISISLYRYKDNIQEDIKNSDLVISHAGAGSCLETLEWKKPLLVVVNEDLMDNHQLELAERLQVDGHLYYCTCDTLESTLNDVDFSLLNPFPEADPALFIKYLDIGTTRFDLLCEYVMKPPVLSALKKIGCKEVMLQIGNSDLEPGSYEKEGISISLYRYKDNIQEDIKNSDLVISHAGAGSCLETLEWKKPLLVVVNEDLMDNHQLELAERLQVDGHLYYCTCDTLESTLNDVDFSLLNPFPEADPALFIKYLDSVFKIKDIEK</sequence>
<feature type="domain" description="Glycosyl transferase family 28 C-terminal" evidence="8">
    <location>
        <begin position="8"/>
        <end position="153"/>
    </location>
</feature>
<evidence type="ECO:0000313" key="9">
    <source>
        <dbReference type="EMBL" id="KOB75007.1"/>
    </source>
</evidence>
<dbReference type="Gene3D" id="3.40.50.2000">
    <property type="entry name" value="Glycogen Phosphorylase B"/>
    <property type="match status" value="2"/>
</dbReference>
<dbReference type="EC" id="2.4.1.141" evidence="3"/>
<organism evidence="9 10">
    <name type="scientific">Operophtera brumata</name>
    <name type="common">Winter moth</name>
    <name type="synonym">Phalaena brumata</name>
    <dbReference type="NCBI Taxonomy" id="104452"/>
    <lineage>
        <taxon>Eukaryota</taxon>
        <taxon>Metazoa</taxon>
        <taxon>Ecdysozoa</taxon>
        <taxon>Arthropoda</taxon>
        <taxon>Hexapoda</taxon>
        <taxon>Insecta</taxon>
        <taxon>Pterygota</taxon>
        <taxon>Neoptera</taxon>
        <taxon>Endopterygota</taxon>
        <taxon>Lepidoptera</taxon>
        <taxon>Glossata</taxon>
        <taxon>Ditrysia</taxon>
        <taxon>Geometroidea</taxon>
        <taxon>Geometridae</taxon>
        <taxon>Larentiinae</taxon>
        <taxon>Operophtera</taxon>
    </lineage>
</organism>
<protein>
    <recommendedName>
        <fullName evidence="4">UDP-N-acetylglucosamine transferase subunit ALG13</fullName>
        <ecNumber evidence="3">2.4.1.141</ecNumber>
    </recommendedName>
</protein>
<dbReference type="AlphaFoldDB" id="A0A0L7LHT1"/>
<proteinExistence type="inferred from homology"/>
<dbReference type="SUPFAM" id="SSF53756">
    <property type="entry name" value="UDP-Glycosyltransferase/glycogen phosphorylase"/>
    <property type="match status" value="2"/>
</dbReference>
<dbReference type="Pfam" id="PF04101">
    <property type="entry name" value="Glyco_tran_28_C"/>
    <property type="match status" value="2"/>
</dbReference>
<comment type="similarity">
    <text evidence="2">Belongs to the glycosyltransferase 28 family.</text>
</comment>
<dbReference type="EMBL" id="JTDY01001053">
    <property type="protein sequence ID" value="KOB75007.1"/>
    <property type="molecule type" value="Genomic_DNA"/>
</dbReference>
<evidence type="ECO:0000256" key="5">
    <source>
        <dbReference type="ARBA" id="ARBA00022676"/>
    </source>
</evidence>
<evidence type="ECO:0000256" key="2">
    <source>
        <dbReference type="ARBA" id="ARBA00006962"/>
    </source>
</evidence>
<dbReference type="GO" id="GO:0004577">
    <property type="term" value="F:N-acetylglucosaminyldiphosphodolichol N-acetylglucosaminyltransferase activity"/>
    <property type="evidence" value="ECO:0007669"/>
    <property type="project" value="UniProtKB-EC"/>
</dbReference>
<keyword evidence="5" id="KW-0328">Glycosyltransferase</keyword>
<evidence type="ECO:0000256" key="4">
    <source>
        <dbReference type="ARBA" id="ARBA00017468"/>
    </source>
</evidence>
<gene>
    <name evidence="9" type="ORF">OBRU01_08221</name>
</gene>
<name>A0A0L7LHT1_OPEBR</name>